<proteinExistence type="predicted"/>
<evidence type="ECO:0008006" key="3">
    <source>
        <dbReference type="Google" id="ProtNLM"/>
    </source>
</evidence>
<sequence length="679" mass="71653">MLASMRRRFLLGKVVFGALLLLAAPALCARALEVSVAAVRSEAASVSGLDLALDWPVDAPGGELVLRARRVEVPSLGKSFSDIQWRCPLSLDEQGQWRCAGPVRSAEGRALATVSLSAASLDASLQVGDSRVAYASRAAAPDRPRIALEAVPVAWLKAFLAGLWAEGQWTAGRMSGQVDLWLPEDAPLQARAALDLADVGLETPDGWLAAAGLGGRLELDYVPVGELARVRTRFVARGGEFLAQGLYAQLPATPVELQVELRQQAGGEWRLPAFSLRDGGVLQASGQARIGADGGVADLALDLALGDLAVARDRYLSGFLAPAGFPDLVLAGAAKAHLTLHEGRLQAMSLAMEQVNAVDPRQRFTLAGLQGGLRWTAAGEPVASELGWDNAALFGIGLGSARLGFASAEGQLRLREPVALPVLDGRARLEHLRWQPPGAGKGARFQLGASLEGLDLGSLSQRLGWPAFTGTVGGRIPSARYEDNVLTLDGGLAMQVFGGTVSLSELVMERPFGVAPTLSADVAIDDIDMEPMTGAFGFGAITGRMDGRISGLRMVDWSPVAFDARLGSDPAWKGRRRISQRAVEDISKIGGGGGLMGGLQAQALRLFDDFRYSRLGLACRLRDNVCTMDGVDSAGDGYTIVEGAGLPRIQVVGFRRRVDWPTLVARLVAATEGTAPVID</sequence>
<reference evidence="1 2" key="1">
    <citation type="submission" date="2013-09" db="EMBL/GenBank/DDBJ databases">
        <title>Genome sequencing of Arenimonas malthae.</title>
        <authorList>
            <person name="Chen F."/>
            <person name="Wang G."/>
        </authorList>
    </citation>
    <scope>NUCLEOTIDE SEQUENCE [LARGE SCALE GENOMIC DNA]</scope>
    <source>
        <strain evidence="1 2">CC-JY-1</strain>
    </source>
</reference>
<dbReference type="PATRIC" id="fig|1384054.3.peg.2341"/>
<name>A0A091AU52_9GAMM</name>
<gene>
    <name evidence="1" type="ORF">N790_10925</name>
</gene>
<organism evidence="1 2">
    <name type="scientific">Arenimonas malthae CC-JY-1</name>
    <dbReference type="NCBI Taxonomy" id="1384054"/>
    <lineage>
        <taxon>Bacteria</taxon>
        <taxon>Pseudomonadati</taxon>
        <taxon>Pseudomonadota</taxon>
        <taxon>Gammaproteobacteria</taxon>
        <taxon>Lysobacterales</taxon>
        <taxon>Lysobacteraceae</taxon>
        <taxon>Arenimonas</taxon>
    </lineage>
</organism>
<dbReference type="Proteomes" id="UP000029392">
    <property type="component" value="Unassembled WGS sequence"/>
</dbReference>
<dbReference type="EMBL" id="AVCH01000192">
    <property type="protein sequence ID" value="KFN43748.1"/>
    <property type="molecule type" value="Genomic_DNA"/>
</dbReference>
<evidence type="ECO:0000313" key="2">
    <source>
        <dbReference type="Proteomes" id="UP000029392"/>
    </source>
</evidence>
<comment type="caution">
    <text evidence="1">The sequence shown here is derived from an EMBL/GenBank/DDBJ whole genome shotgun (WGS) entry which is preliminary data.</text>
</comment>
<dbReference type="eggNOG" id="COG2911">
    <property type="taxonomic scope" value="Bacteria"/>
</dbReference>
<evidence type="ECO:0000313" key="1">
    <source>
        <dbReference type="EMBL" id="KFN43748.1"/>
    </source>
</evidence>
<protein>
    <recommendedName>
        <fullName evidence="3">Dicarboxylate transport domain-containing protein</fullName>
    </recommendedName>
</protein>
<dbReference type="STRING" id="1384054.N790_10925"/>
<accession>A0A091AU52</accession>
<keyword evidence="2" id="KW-1185">Reference proteome</keyword>
<dbReference type="AlphaFoldDB" id="A0A091AU52"/>